<dbReference type="EMBL" id="JAGGNH010000001">
    <property type="protein sequence ID" value="KAJ0989900.1"/>
    <property type="molecule type" value="Genomic_DNA"/>
</dbReference>
<reference evidence="12" key="1">
    <citation type="submission" date="2021-03" db="EMBL/GenBank/DDBJ databases">
        <authorList>
            <person name="Li Z."/>
            <person name="Yang C."/>
        </authorList>
    </citation>
    <scope>NUCLEOTIDE SEQUENCE</scope>
    <source>
        <strain evidence="12">Dzin_1.0</strain>
        <tissue evidence="12">Leaf</tissue>
    </source>
</reference>
<keyword evidence="4 8" id="KW-0238">DNA-binding</keyword>
<dbReference type="AlphaFoldDB" id="A0A9D5DDU7"/>
<dbReference type="Gene3D" id="1.10.10.60">
    <property type="entry name" value="Homeodomain-like"/>
    <property type="match status" value="1"/>
</dbReference>
<keyword evidence="6" id="KW-0804">Transcription</keyword>
<evidence type="ECO:0000256" key="9">
    <source>
        <dbReference type="RuleBase" id="RU000682"/>
    </source>
</evidence>
<comment type="similarity">
    <text evidence="2">Belongs to the HD-ZIP homeobox family. Class II subfamily.</text>
</comment>
<evidence type="ECO:0000256" key="10">
    <source>
        <dbReference type="SAM" id="MobiDB-lite"/>
    </source>
</evidence>
<evidence type="ECO:0000313" key="13">
    <source>
        <dbReference type="Proteomes" id="UP001085076"/>
    </source>
</evidence>
<dbReference type="PROSITE" id="PS50071">
    <property type="entry name" value="HOMEOBOX_2"/>
    <property type="match status" value="1"/>
</dbReference>
<name>A0A9D5DDU7_9LILI</name>
<accession>A0A9D5DDU7</accession>
<reference evidence="12" key="2">
    <citation type="journal article" date="2022" name="Hortic Res">
        <title>The genome of Dioscorea zingiberensis sheds light on the biosynthesis, origin and evolution of the medicinally important diosgenin saponins.</title>
        <authorList>
            <person name="Li Y."/>
            <person name="Tan C."/>
            <person name="Li Z."/>
            <person name="Guo J."/>
            <person name="Li S."/>
            <person name="Chen X."/>
            <person name="Wang C."/>
            <person name="Dai X."/>
            <person name="Yang H."/>
            <person name="Song W."/>
            <person name="Hou L."/>
            <person name="Xu J."/>
            <person name="Tong Z."/>
            <person name="Xu A."/>
            <person name="Yuan X."/>
            <person name="Wang W."/>
            <person name="Yang Q."/>
            <person name="Chen L."/>
            <person name="Sun Z."/>
            <person name="Wang K."/>
            <person name="Pan B."/>
            <person name="Chen J."/>
            <person name="Bao Y."/>
            <person name="Liu F."/>
            <person name="Qi X."/>
            <person name="Gang D.R."/>
            <person name="Wen J."/>
            <person name="Li J."/>
        </authorList>
    </citation>
    <scope>NUCLEOTIDE SEQUENCE</scope>
    <source>
        <strain evidence="12">Dzin_1.0</strain>
    </source>
</reference>
<feature type="region of interest" description="Disordered" evidence="10">
    <location>
        <begin position="42"/>
        <end position="66"/>
    </location>
</feature>
<keyword evidence="7 8" id="KW-0539">Nucleus</keyword>
<dbReference type="InterPro" id="IPR050762">
    <property type="entry name" value="HD-ZIP_Homeobox_LZ_Class_II"/>
</dbReference>
<dbReference type="CDD" id="cd00086">
    <property type="entry name" value="homeodomain"/>
    <property type="match status" value="1"/>
</dbReference>
<dbReference type="GO" id="GO:0005634">
    <property type="term" value="C:nucleus"/>
    <property type="evidence" value="ECO:0007669"/>
    <property type="project" value="UniProtKB-SubCell"/>
</dbReference>
<dbReference type="SMART" id="SM00340">
    <property type="entry name" value="HALZ"/>
    <property type="match status" value="1"/>
</dbReference>
<dbReference type="InterPro" id="IPR001356">
    <property type="entry name" value="HD"/>
</dbReference>
<comment type="caution">
    <text evidence="12">The sequence shown here is derived from an EMBL/GenBank/DDBJ whole genome shotgun (WGS) entry which is preliminary data.</text>
</comment>
<sequence>MDLSSLFAINGCHKDGVDHHHHPSLQLELKLPCSLDLEGSHGLKDVDNESVPSSSQSRWRFGEDDEGDRKRTRKKLRLSKEQACFLEESFKEHATLNPKQKLAIAKRLGLRPRQVEVWFQNRRARTKLKQTEVDCEYLRQYCEFLTEENQRLHKEVQELRALKSPQQQPIQQMRAQAATLTLCPSCERASSIENACQRKDGFVSQVKFRESSYPRLAC</sequence>
<dbReference type="InterPro" id="IPR009057">
    <property type="entry name" value="Homeodomain-like_sf"/>
</dbReference>
<dbReference type="PANTHER" id="PTHR45714:SF34">
    <property type="entry name" value="HOMEOBOX-LEUCINE ZIPPER PROTEIN HAT9"/>
    <property type="match status" value="1"/>
</dbReference>
<dbReference type="Pfam" id="PF02183">
    <property type="entry name" value="HALZ"/>
    <property type="match status" value="1"/>
</dbReference>
<evidence type="ECO:0000256" key="8">
    <source>
        <dbReference type="PROSITE-ProRule" id="PRU00108"/>
    </source>
</evidence>
<gene>
    <name evidence="12" type="ORF">J5N97_008256</name>
</gene>
<dbReference type="Pfam" id="PF00046">
    <property type="entry name" value="Homeodomain"/>
    <property type="match status" value="1"/>
</dbReference>
<dbReference type="InterPro" id="IPR017970">
    <property type="entry name" value="Homeobox_CS"/>
</dbReference>
<dbReference type="PROSITE" id="PS00027">
    <property type="entry name" value="HOMEOBOX_1"/>
    <property type="match status" value="1"/>
</dbReference>
<dbReference type="PRINTS" id="PR00031">
    <property type="entry name" value="HTHREPRESSR"/>
</dbReference>
<evidence type="ECO:0000313" key="12">
    <source>
        <dbReference type="EMBL" id="KAJ0989900.1"/>
    </source>
</evidence>
<keyword evidence="13" id="KW-1185">Reference proteome</keyword>
<dbReference type="SUPFAM" id="SSF46689">
    <property type="entry name" value="Homeodomain-like"/>
    <property type="match status" value="1"/>
</dbReference>
<evidence type="ECO:0000259" key="11">
    <source>
        <dbReference type="PROSITE" id="PS50071"/>
    </source>
</evidence>
<evidence type="ECO:0000256" key="5">
    <source>
        <dbReference type="ARBA" id="ARBA00023155"/>
    </source>
</evidence>
<feature type="DNA-binding region" description="Homeobox" evidence="8">
    <location>
        <begin position="71"/>
        <end position="130"/>
    </location>
</feature>
<dbReference type="GO" id="GO:0043565">
    <property type="term" value="F:sequence-specific DNA binding"/>
    <property type="evidence" value="ECO:0007669"/>
    <property type="project" value="InterPro"/>
</dbReference>
<dbReference type="SMART" id="SM00389">
    <property type="entry name" value="HOX"/>
    <property type="match status" value="1"/>
</dbReference>
<dbReference type="PANTHER" id="PTHR45714">
    <property type="entry name" value="HOMEOBOX-LEUCINE ZIPPER PROTEIN HAT14"/>
    <property type="match status" value="1"/>
</dbReference>
<dbReference type="FunFam" id="1.10.10.60:FF:000192">
    <property type="entry name" value="Homeobox-leucine zipper protein HAT22"/>
    <property type="match status" value="1"/>
</dbReference>
<evidence type="ECO:0000256" key="3">
    <source>
        <dbReference type="ARBA" id="ARBA00023015"/>
    </source>
</evidence>
<dbReference type="InterPro" id="IPR000047">
    <property type="entry name" value="HTH_motif"/>
</dbReference>
<keyword evidence="5 8" id="KW-0371">Homeobox</keyword>
<evidence type="ECO:0000256" key="6">
    <source>
        <dbReference type="ARBA" id="ARBA00023163"/>
    </source>
</evidence>
<dbReference type="InterPro" id="IPR003106">
    <property type="entry name" value="Leu_zip_homeo"/>
</dbReference>
<dbReference type="GO" id="GO:0000981">
    <property type="term" value="F:DNA-binding transcription factor activity, RNA polymerase II-specific"/>
    <property type="evidence" value="ECO:0007669"/>
    <property type="project" value="InterPro"/>
</dbReference>
<keyword evidence="3" id="KW-0805">Transcription regulation</keyword>
<organism evidence="12 13">
    <name type="scientific">Dioscorea zingiberensis</name>
    <dbReference type="NCBI Taxonomy" id="325984"/>
    <lineage>
        <taxon>Eukaryota</taxon>
        <taxon>Viridiplantae</taxon>
        <taxon>Streptophyta</taxon>
        <taxon>Embryophyta</taxon>
        <taxon>Tracheophyta</taxon>
        <taxon>Spermatophyta</taxon>
        <taxon>Magnoliopsida</taxon>
        <taxon>Liliopsida</taxon>
        <taxon>Dioscoreales</taxon>
        <taxon>Dioscoreaceae</taxon>
        <taxon>Dioscorea</taxon>
    </lineage>
</organism>
<evidence type="ECO:0000256" key="4">
    <source>
        <dbReference type="ARBA" id="ARBA00023125"/>
    </source>
</evidence>
<dbReference type="Proteomes" id="UP001085076">
    <property type="component" value="Miscellaneous, Linkage group lg01"/>
</dbReference>
<feature type="domain" description="Homeobox" evidence="11">
    <location>
        <begin position="69"/>
        <end position="129"/>
    </location>
</feature>
<evidence type="ECO:0000256" key="7">
    <source>
        <dbReference type="ARBA" id="ARBA00023242"/>
    </source>
</evidence>
<evidence type="ECO:0000256" key="1">
    <source>
        <dbReference type="ARBA" id="ARBA00004123"/>
    </source>
</evidence>
<protein>
    <recommendedName>
        <fullName evidence="11">Homeobox domain-containing protein</fullName>
    </recommendedName>
</protein>
<comment type="subcellular location">
    <subcellularLocation>
        <location evidence="1 8 9">Nucleus</location>
    </subcellularLocation>
</comment>
<dbReference type="OrthoDB" id="6159439at2759"/>
<proteinExistence type="inferred from homology"/>
<evidence type="ECO:0000256" key="2">
    <source>
        <dbReference type="ARBA" id="ARBA00006074"/>
    </source>
</evidence>